<gene>
    <name evidence="9" type="primary">rpoB_51</name>
    <name evidence="9" type="ORF">SDC9_161170</name>
</gene>
<organism evidence="9">
    <name type="scientific">bioreactor metagenome</name>
    <dbReference type="NCBI Taxonomy" id="1076179"/>
    <lineage>
        <taxon>unclassified sequences</taxon>
        <taxon>metagenomes</taxon>
        <taxon>ecological metagenomes</taxon>
    </lineage>
</organism>
<feature type="region of interest" description="Disordered" evidence="6">
    <location>
        <begin position="236"/>
        <end position="264"/>
    </location>
</feature>
<evidence type="ECO:0000256" key="6">
    <source>
        <dbReference type="SAM" id="MobiDB-lite"/>
    </source>
</evidence>
<evidence type="ECO:0000256" key="2">
    <source>
        <dbReference type="ARBA" id="ARBA00022478"/>
    </source>
</evidence>
<evidence type="ECO:0000259" key="8">
    <source>
        <dbReference type="Pfam" id="PF04560"/>
    </source>
</evidence>
<keyword evidence="5" id="KW-0804">Transcription</keyword>
<keyword evidence="3 9" id="KW-0808">Transferase</keyword>
<proteinExistence type="predicted"/>
<comment type="caution">
    <text evidence="9">The sequence shown here is derived from an EMBL/GenBank/DDBJ whole genome shotgun (WGS) entry which is preliminary data.</text>
</comment>
<dbReference type="Pfam" id="PF04560">
    <property type="entry name" value="RNA_pol_Rpb2_7"/>
    <property type="match status" value="1"/>
</dbReference>
<protein>
    <recommendedName>
        <fullName evidence="1">DNA-directed RNA polymerase</fullName>
        <ecNumber evidence="1">2.7.7.6</ecNumber>
    </recommendedName>
</protein>
<evidence type="ECO:0000259" key="7">
    <source>
        <dbReference type="Pfam" id="PF00562"/>
    </source>
</evidence>
<evidence type="ECO:0000256" key="4">
    <source>
        <dbReference type="ARBA" id="ARBA00022695"/>
    </source>
</evidence>
<name>A0A645FNE4_9ZZZZ</name>
<feature type="domain" description="DNA-directed RNA polymerase subunit 2 hybrid-binding" evidence="7">
    <location>
        <begin position="1"/>
        <end position="131"/>
    </location>
</feature>
<reference evidence="9" key="1">
    <citation type="submission" date="2019-08" db="EMBL/GenBank/DDBJ databases">
        <authorList>
            <person name="Kucharzyk K."/>
            <person name="Murdoch R.W."/>
            <person name="Higgins S."/>
            <person name="Loffler F."/>
        </authorList>
    </citation>
    <scope>NUCLEOTIDE SEQUENCE</scope>
</reference>
<dbReference type="InterPro" id="IPR007641">
    <property type="entry name" value="RNA_pol_Rpb2_7"/>
</dbReference>
<dbReference type="PANTHER" id="PTHR20856">
    <property type="entry name" value="DNA-DIRECTED RNA POLYMERASE I SUBUNIT 2"/>
    <property type="match status" value="1"/>
</dbReference>
<dbReference type="EC" id="2.7.7.6" evidence="1"/>
<accession>A0A645FNE4</accession>
<evidence type="ECO:0000313" key="9">
    <source>
        <dbReference type="EMBL" id="MPN13844.1"/>
    </source>
</evidence>
<dbReference type="Gene3D" id="3.90.1800.10">
    <property type="entry name" value="RNA polymerase alpha subunit dimerisation domain"/>
    <property type="match status" value="1"/>
</dbReference>
<evidence type="ECO:0000256" key="1">
    <source>
        <dbReference type="ARBA" id="ARBA00012418"/>
    </source>
</evidence>
<sequence length="264" mass="28968">MPQYDMPRTEDGTPIDLVMSPISVISRMNLGQILETTLAHAGLYLNKKYAVPVFEKYSEEQIGQELKSAGLPEDGKIQLYDGRTGEPYHQKSVVGIGYILKLVHIVDDKVHARATGPYSLVTQQPLGGEARMGGQRLGEMEVWALEAHRAAHTLQEMLTIKSDDVEGRTHTFQAIIKGQEIPEPAIPESFKVLTKELAGLALDISPVGIKEATDLIGSETDLPIDPEIKLEVTETPVSIPAEEETEGLNITDESASLDDIKEEE</sequence>
<dbReference type="GO" id="GO:0000428">
    <property type="term" value="C:DNA-directed RNA polymerase complex"/>
    <property type="evidence" value="ECO:0007669"/>
    <property type="project" value="UniProtKB-KW"/>
</dbReference>
<dbReference type="GO" id="GO:0006351">
    <property type="term" value="P:DNA-templated transcription"/>
    <property type="evidence" value="ECO:0007669"/>
    <property type="project" value="InterPro"/>
</dbReference>
<keyword evidence="4 9" id="KW-0548">Nucleotidyltransferase</keyword>
<evidence type="ECO:0000256" key="3">
    <source>
        <dbReference type="ARBA" id="ARBA00022679"/>
    </source>
</evidence>
<dbReference type="GO" id="GO:0032549">
    <property type="term" value="F:ribonucleoside binding"/>
    <property type="evidence" value="ECO:0007669"/>
    <property type="project" value="InterPro"/>
</dbReference>
<dbReference type="GO" id="GO:0003899">
    <property type="term" value="F:DNA-directed RNA polymerase activity"/>
    <property type="evidence" value="ECO:0007669"/>
    <property type="project" value="UniProtKB-EC"/>
</dbReference>
<feature type="domain" description="RNA polymerase Rpb2" evidence="8">
    <location>
        <begin position="133"/>
        <end position="205"/>
    </location>
</feature>
<dbReference type="Pfam" id="PF00562">
    <property type="entry name" value="RNA_pol_Rpb2_6"/>
    <property type="match status" value="1"/>
</dbReference>
<dbReference type="SUPFAM" id="SSF64484">
    <property type="entry name" value="beta and beta-prime subunits of DNA dependent RNA-polymerase"/>
    <property type="match status" value="1"/>
</dbReference>
<evidence type="ECO:0000256" key="5">
    <source>
        <dbReference type="ARBA" id="ARBA00023163"/>
    </source>
</evidence>
<dbReference type="Gene3D" id="2.40.270.10">
    <property type="entry name" value="DNA-directed RNA polymerase, subunit 2, domain 6"/>
    <property type="match status" value="1"/>
</dbReference>
<dbReference type="InterPro" id="IPR007120">
    <property type="entry name" value="DNA-dir_RNAP_su2_dom"/>
</dbReference>
<dbReference type="InterPro" id="IPR015712">
    <property type="entry name" value="DNA-dir_RNA_pol_su2"/>
</dbReference>
<dbReference type="AlphaFoldDB" id="A0A645FNE4"/>
<dbReference type="EMBL" id="VSSQ01060402">
    <property type="protein sequence ID" value="MPN13844.1"/>
    <property type="molecule type" value="Genomic_DNA"/>
</dbReference>
<keyword evidence="2 9" id="KW-0240">DNA-directed RNA polymerase</keyword>
<dbReference type="InterPro" id="IPR037033">
    <property type="entry name" value="DNA-dir_RNAP_su2_hyb_sf"/>
</dbReference>
<dbReference type="GO" id="GO:0003677">
    <property type="term" value="F:DNA binding"/>
    <property type="evidence" value="ECO:0007669"/>
    <property type="project" value="InterPro"/>
</dbReference>